<name>A0A7S0WNZ7_9CHLO</name>
<organism evidence="5">
    <name type="scientific">Pyramimonas obovata</name>
    <dbReference type="NCBI Taxonomy" id="1411642"/>
    <lineage>
        <taxon>Eukaryota</taxon>
        <taxon>Viridiplantae</taxon>
        <taxon>Chlorophyta</taxon>
        <taxon>Pyramimonadophyceae</taxon>
        <taxon>Pyramimonadales</taxon>
        <taxon>Pyramimonadaceae</taxon>
        <taxon>Pyramimonas</taxon>
        <taxon>Pyramimonas incertae sedis</taxon>
    </lineage>
</organism>
<dbReference type="PANTHER" id="PTHR24171">
    <property type="entry name" value="ANKYRIN REPEAT DOMAIN-CONTAINING PROTEIN 39-RELATED"/>
    <property type="match status" value="1"/>
</dbReference>
<gene>
    <name evidence="5" type="ORF">POBO1169_LOCUS12905</name>
</gene>
<feature type="repeat" description="ANK" evidence="3">
    <location>
        <begin position="312"/>
        <end position="344"/>
    </location>
</feature>
<keyword evidence="1" id="KW-0677">Repeat</keyword>
<dbReference type="Pfam" id="PF12796">
    <property type="entry name" value="Ank_2"/>
    <property type="match status" value="1"/>
</dbReference>
<accession>A0A7S0WNZ7</accession>
<evidence type="ECO:0000313" key="5">
    <source>
        <dbReference type="EMBL" id="CAD8675905.1"/>
    </source>
</evidence>
<feature type="repeat" description="ANK" evidence="3">
    <location>
        <begin position="279"/>
        <end position="311"/>
    </location>
</feature>
<dbReference type="EMBL" id="HBFA01025439">
    <property type="protein sequence ID" value="CAD8675905.1"/>
    <property type="molecule type" value="Transcribed_RNA"/>
</dbReference>
<evidence type="ECO:0000256" key="3">
    <source>
        <dbReference type="PROSITE-ProRule" id="PRU00023"/>
    </source>
</evidence>
<dbReference type="SUPFAM" id="SSF48403">
    <property type="entry name" value="Ankyrin repeat"/>
    <property type="match status" value="1"/>
</dbReference>
<dbReference type="SMART" id="SM00248">
    <property type="entry name" value="ANK"/>
    <property type="match status" value="7"/>
</dbReference>
<dbReference type="AlphaFoldDB" id="A0A7S0WNZ7"/>
<protein>
    <submittedName>
        <fullName evidence="5">Uncharacterized protein</fullName>
    </submittedName>
</protein>
<sequence>MPLLCCGTSRDVVILPDTVVRESHTEREDIRYEGSSQKLFEFFKRQRFHAGDSLSHAPCTYGKDEEEADLEREKPHNGSQMYEESTKHAFTCLAEARLEERCPKCNAHGFPETWDEGVSHHCSNCRTEDSARNHNSPRSFTSEYSEIYYGWDAPCEEATNEQQATYRKQMAWFEAFARRFPHFRDVVAEALEEAVRLTAEGNQSDYQEIGSTIRSILLMDAAEGGLEEAVVRLLKAGAAFNAADMHGVTPLIAAAEGGHKEAVVHLLKAGAALNAADMHGVTPLIAAAKGGYEGAIHLLLQAGARMNTASNDGVTALMCAAKGGHRGAVQQLLAAGAAVDMANNLGYTTLMFAAGGGHEEIVALLLEAGAAVEVPNKDGATALMVAAQGGNKGVVTRLIEAGAMVNAAAHDGSTALTIAAEGGQEVAVRLLLSAGAAHTVPMHADDGQ</sequence>
<feature type="repeat" description="ANK" evidence="3">
    <location>
        <begin position="246"/>
        <end position="278"/>
    </location>
</feature>
<feature type="repeat" description="ANK" evidence="3">
    <location>
        <begin position="411"/>
        <end position="436"/>
    </location>
</feature>
<dbReference type="InterPro" id="IPR002110">
    <property type="entry name" value="Ankyrin_rpt"/>
</dbReference>
<proteinExistence type="predicted"/>
<feature type="repeat" description="ANK" evidence="3">
    <location>
        <begin position="378"/>
        <end position="410"/>
    </location>
</feature>
<dbReference type="Gene3D" id="1.25.40.20">
    <property type="entry name" value="Ankyrin repeat-containing domain"/>
    <property type="match status" value="3"/>
</dbReference>
<feature type="repeat" description="ANK" evidence="3">
    <location>
        <begin position="345"/>
        <end position="377"/>
    </location>
</feature>
<reference evidence="5" key="1">
    <citation type="submission" date="2021-01" db="EMBL/GenBank/DDBJ databases">
        <authorList>
            <person name="Corre E."/>
            <person name="Pelletier E."/>
            <person name="Niang G."/>
            <person name="Scheremetjew M."/>
            <person name="Finn R."/>
            <person name="Kale V."/>
            <person name="Holt S."/>
            <person name="Cochrane G."/>
            <person name="Meng A."/>
            <person name="Brown T."/>
            <person name="Cohen L."/>
        </authorList>
    </citation>
    <scope>NUCLEOTIDE SEQUENCE</scope>
    <source>
        <strain evidence="5">CCMP722</strain>
    </source>
</reference>
<evidence type="ECO:0000256" key="2">
    <source>
        <dbReference type="ARBA" id="ARBA00023043"/>
    </source>
</evidence>
<dbReference type="Pfam" id="PF00023">
    <property type="entry name" value="Ank"/>
    <property type="match status" value="3"/>
</dbReference>
<feature type="region of interest" description="Disordered" evidence="4">
    <location>
        <begin position="59"/>
        <end position="81"/>
    </location>
</feature>
<dbReference type="PROSITE" id="PS50088">
    <property type="entry name" value="ANK_REPEAT"/>
    <property type="match status" value="6"/>
</dbReference>
<dbReference type="PROSITE" id="PS50297">
    <property type="entry name" value="ANK_REP_REGION"/>
    <property type="match status" value="6"/>
</dbReference>
<dbReference type="PANTHER" id="PTHR24171:SF10">
    <property type="entry name" value="ANKYRIN REPEAT DOMAIN-CONTAINING PROTEIN 29-LIKE"/>
    <property type="match status" value="1"/>
</dbReference>
<evidence type="ECO:0000256" key="1">
    <source>
        <dbReference type="ARBA" id="ARBA00022737"/>
    </source>
</evidence>
<evidence type="ECO:0000256" key="4">
    <source>
        <dbReference type="SAM" id="MobiDB-lite"/>
    </source>
</evidence>
<keyword evidence="2 3" id="KW-0040">ANK repeat</keyword>
<dbReference type="InterPro" id="IPR036770">
    <property type="entry name" value="Ankyrin_rpt-contain_sf"/>
</dbReference>